<organism evidence="2 3">
    <name type="scientific">Pilimelia terevasa</name>
    <dbReference type="NCBI Taxonomy" id="53372"/>
    <lineage>
        <taxon>Bacteria</taxon>
        <taxon>Bacillati</taxon>
        <taxon>Actinomycetota</taxon>
        <taxon>Actinomycetes</taxon>
        <taxon>Micromonosporales</taxon>
        <taxon>Micromonosporaceae</taxon>
        <taxon>Pilimelia</taxon>
    </lineage>
</organism>
<comment type="caution">
    <text evidence="2">The sequence shown here is derived from an EMBL/GenBank/DDBJ whole genome shotgun (WGS) entry which is preliminary data.</text>
</comment>
<gene>
    <name evidence="2" type="ORF">GCM10010124_35030</name>
</gene>
<evidence type="ECO:0000313" key="2">
    <source>
        <dbReference type="EMBL" id="GGK39329.1"/>
    </source>
</evidence>
<proteinExistence type="predicted"/>
<dbReference type="AlphaFoldDB" id="A0A8J3BPN2"/>
<feature type="compositionally biased region" description="Basic residues" evidence="1">
    <location>
        <begin position="45"/>
        <end position="64"/>
    </location>
</feature>
<keyword evidence="3" id="KW-1185">Reference proteome</keyword>
<accession>A0A8J3BPN2</accession>
<dbReference type="Proteomes" id="UP000662200">
    <property type="component" value="Unassembled WGS sequence"/>
</dbReference>
<protein>
    <submittedName>
        <fullName evidence="2">Uncharacterized protein</fullName>
    </submittedName>
</protein>
<reference evidence="2" key="2">
    <citation type="submission" date="2020-09" db="EMBL/GenBank/DDBJ databases">
        <authorList>
            <person name="Sun Q."/>
            <person name="Ohkuma M."/>
        </authorList>
    </citation>
    <scope>NUCLEOTIDE SEQUENCE</scope>
    <source>
        <strain evidence="2">JCM 3091</strain>
    </source>
</reference>
<name>A0A8J3BPN2_9ACTN</name>
<dbReference type="EMBL" id="BMQC01000015">
    <property type="protein sequence ID" value="GGK39329.1"/>
    <property type="molecule type" value="Genomic_DNA"/>
</dbReference>
<evidence type="ECO:0000313" key="3">
    <source>
        <dbReference type="Proteomes" id="UP000662200"/>
    </source>
</evidence>
<evidence type="ECO:0000256" key="1">
    <source>
        <dbReference type="SAM" id="MobiDB-lite"/>
    </source>
</evidence>
<feature type="region of interest" description="Disordered" evidence="1">
    <location>
        <begin position="41"/>
        <end position="78"/>
    </location>
</feature>
<sequence length="78" mass="9172">MLRRGDVLILREKEWRTGQGSILVTVTAVGDRRYDEGDWLSLGSRRPRLRPPRQPRRRRSHPRLQRNSEGRSAHCSAR</sequence>
<reference evidence="2" key="1">
    <citation type="journal article" date="2014" name="Int. J. Syst. Evol. Microbiol.">
        <title>Complete genome sequence of Corynebacterium casei LMG S-19264T (=DSM 44701T), isolated from a smear-ripened cheese.</title>
        <authorList>
            <consortium name="US DOE Joint Genome Institute (JGI-PGF)"/>
            <person name="Walter F."/>
            <person name="Albersmeier A."/>
            <person name="Kalinowski J."/>
            <person name="Ruckert C."/>
        </authorList>
    </citation>
    <scope>NUCLEOTIDE SEQUENCE</scope>
    <source>
        <strain evidence="2">JCM 3091</strain>
    </source>
</reference>